<reference evidence="2" key="1">
    <citation type="journal article" date="2023" name="Mol. Biol. Evol.">
        <title>Third-Generation Sequencing Reveals the Adaptive Role of the Epigenome in Three Deep-Sea Polychaetes.</title>
        <authorList>
            <person name="Perez M."/>
            <person name="Aroh O."/>
            <person name="Sun Y."/>
            <person name="Lan Y."/>
            <person name="Juniper S.K."/>
            <person name="Young C.R."/>
            <person name="Angers B."/>
            <person name="Qian P.Y."/>
        </authorList>
    </citation>
    <scope>NUCLEOTIDE SEQUENCE</scope>
    <source>
        <strain evidence="2">R07B-5</strain>
    </source>
</reference>
<dbReference type="Proteomes" id="UP001209878">
    <property type="component" value="Unassembled WGS sequence"/>
</dbReference>
<feature type="compositionally biased region" description="Basic and acidic residues" evidence="1">
    <location>
        <begin position="214"/>
        <end position="245"/>
    </location>
</feature>
<dbReference type="AlphaFoldDB" id="A0AAD9NNF5"/>
<organism evidence="2 3">
    <name type="scientific">Ridgeia piscesae</name>
    <name type="common">Tubeworm</name>
    <dbReference type="NCBI Taxonomy" id="27915"/>
    <lineage>
        <taxon>Eukaryota</taxon>
        <taxon>Metazoa</taxon>
        <taxon>Spiralia</taxon>
        <taxon>Lophotrochozoa</taxon>
        <taxon>Annelida</taxon>
        <taxon>Polychaeta</taxon>
        <taxon>Sedentaria</taxon>
        <taxon>Canalipalpata</taxon>
        <taxon>Sabellida</taxon>
        <taxon>Siboglinidae</taxon>
        <taxon>Ridgeia</taxon>
    </lineage>
</organism>
<dbReference type="EMBL" id="JAODUO010000867">
    <property type="protein sequence ID" value="KAK2173544.1"/>
    <property type="molecule type" value="Genomic_DNA"/>
</dbReference>
<feature type="region of interest" description="Disordered" evidence="1">
    <location>
        <begin position="189"/>
        <end position="267"/>
    </location>
</feature>
<feature type="compositionally biased region" description="Basic and acidic residues" evidence="1">
    <location>
        <begin position="198"/>
        <end position="207"/>
    </location>
</feature>
<comment type="caution">
    <text evidence="2">The sequence shown here is derived from an EMBL/GenBank/DDBJ whole genome shotgun (WGS) entry which is preliminary data.</text>
</comment>
<gene>
    <name evidence="2" type="ORF">NP493_868g02032</name>
</gene>
<sequence>MKIDKEDELMGFLQRGTKYDQYTRRSVYTGYETRERIPSQRDEVEGYDTHGNPVLNHPDPRSESVARGEAWGYDVPCARGYDNNVRRNTQSIHHQLDSPRQSRHCSRHADDVGKQQMQYNNESLTYLQMGRRQGHSDVGMNPQNTHHTNRRRLPRVDDDGNQVQILDDYHTYYNLTESSLNVDGYESISDEGSDGYDDTEHVQRGRTPEYGCGDFRRSLVDTRPLGDSRSSHRRRHTEDMERHNELTGQPEVGDGNVASDDDYDTLP</sequence>
<evidence type="ECO:0000313" key="3">
    <source>
        <dbReference type="Proteomes" id="UP001209878"/>
    </source>
</evidence>
<evidence type="ECO:0000256" key="1">
    <source>
        <dbReference type="SAM" id="MobiDB-lite"/>
    </source>
</evidence>
<protein>
    <submittedName>
        <fullName evidence="2">Uncharacterized protein</fullName>
    </submittedName>
</protein>
<evidence type="ECO:0000313" key="2">
    <source>
        <dbReference type="EMBL" id="KAK2173544.1"/>
    </source>
</evidence>
<name>A0AAD9NNF5_RIDPI</name>
<keyword evidence="3" id="KW-1185">Reference proteome</keyword>
<feature type="region of interest" description="Disordered" evidence="1">
    <location>
        <begin position="31"/>
        <end position="63"/>
    </location>
</feature>
<proteinExistence type="predicted"/>
<feature type="compositionally biased region" description="Basic and acidic residues" evidence="1">
    <location>
        <begin position="32"/>
        <end position="48"/>
    </location>
</feature>
<accession>A0AAD9NNF5</accession>